<protein>
    <submittedName>
        <fullName evidence="3">FHA domain-containing protein</fullName>
    </submittedName>
</protein>
<keyword evidence="4" id="KW-1185">Reference proteome</keyword>
<dbReference type="AlphaFoldDB" id="A0A4R4VAJ5"/>
<dbReference type="InterPro" id="IPR000253">
    <property type="entry name" value="FHA_dom"/>
</dbReference>
<proteinExistence type="predicted"/>
<gene>
    <name evidence="3" type="ORF">E1292_23535</name>
</gene>
<evidence type="ECO:0000256" key="1">
    <source>
        <dbReference type="ARBA" id="ARBA00022553"/>
    </source>
</evidence>
<dbReference type="Proteomes" id="UP000295258">
    <property type="component" value="Unassembled WGS sequence"/>
</dbReference>
<dbReference type="SUPFAM" id="SSF49879">
    <property type="entry name" value="SMAD/FHA domain"/>
    <property type="match status" value="1"/>
</dbReference>
<evidence type="ECO:0000313" key="4">
    <source>
        <dbReference type="Proteomes" id="UP000295258"/>
    </source>
</evidence>
<sequence>MTDRSRVHLLPVSVGGLASGVPRAPVGTLFLMAAKGGLVAPPRYGHPLLFGRNEPDVHLCVGAGDPCVSRCHGRLTCYGTEWWIRNEGRLPIRLPRSNLLVEGAEVPLEPGYSPLFIRTGPRVEHLLEVWVVSGTADRPRAEPHDSTGPRQAWELEPGERLVLTSLAQRYLRQEEYAQPLSWKQVAEELNALSGSARWTPHRAANVVERVRASLSGKEVRGLTRDEVGEPVGNALNHNLIVELLETTTLTPRDLALLNEDG</sequence>
<comment type="caution">
    <text evidence="3">The sequence shown here is derived from an EMBL/GenBank/DDBJ whole genome shotgun (WGS) entry which is preliminary data.</text>
</comment>
<name>A0A4R4VAJ5_9ACTN</name>
<dbReference type="EMBL" id="SMKO01000065">
    <property type="protein sequence ID" value="TDD02398.1"/>
    <property type="molecule type" value="Genomic_DNA"/>
</dbReference>
<evidence type="ECO:0000313" key="3">
    <source>
        <dbReference type="EMBL" id="TDD02398.1"/>
    </source>
</evidence>
<feature type="domain" description="FHA" evidence="2">
    <location>
        <begin position="48"/>
        <end position="106"/>
    </location>
</feature>
<keyword evidence="1" id="KW-0597">Phosphoprotein</keyword>
<dbReference type="RefSeq" id="WP_132597384.1">
    <property type="nucleotide sequence ID" value="NZ_SMKO01000065.1"/>
</dbReference>
<dbReference type="InterPro" id="IPR008984">
    <property type="entry name" value="SMAD_FHA_dom_sf"/>
</dbReference>
<accession>A0A4R4VAJ5</accession>
<organism evidence="3 4">
    <name type="scientific">Nonomuraea deserti</name>
    <dbReference type="NCBI Taxonomy" id="1848322"/>
    <lineage>
        <taxon>Bacteria</taxon>
        <taxon>Bacillati</taxon>
        <taxon>Actinomycetota</taxon>
        <taxon>Actinomycetes</taxon>
        <taxon>Streptosporangiales</taxon>
        <taxon>Streptosporangiaceae</taxon>
        <taxon>Nonomuraea</taxon>
    </lineage>
</organism>
<dbReference type="PROSITE" id="PS50006">
    <property type="entry name" value="FHA_DOMAIN"/>
    <property type="match status" value="1"/>
</dbReference>
<reference evidence="3 4" key="1">
    <citation type="submission" date="2019-03" db="EMBL/GenBank/DDBJ databases">
        <title>Draft genome sequences of novel Actinobacteria.</title>
        <authorList>
            <person name="Sahin N."/>
            <person name="Ay H."/>
            <person name="Saygin H."/>
        </authorList>
    </citation>
    <scope>NUCLEOTIDE SEQUENCE [LARGE SCALE GENOMIC DNA]</scope>
    <source>
        <strain evidence="3 4">KC310</strain>
    </source>
</reference>
<evidence type="ECO:0000259" key="2">
    <source>
        <dbReference type="PROSITE" id="PS50006"/>
    </source>
</evidence>